<name>A0AAD3SCV1_NEPGR</name>
<dbReference type="Proteomes" id="UP001279734">
    <property type="component" value="Unassembled WGS sequence"/>
</dbReference>
<accession>A0AAD3SCV1</accession>
<feature type="region of interest" description="Disordered" evidence="1">
    <location>
        <begin position="1"/>
        <end position="25"/>
    </location>
</feature>
<evidence type="ECO:0000313" key="3">
    <source>
        <dbReference type="Proteomes" id="UP001279734"/>
    </source>
</evidence>
<gene>
    <name evidence="2" type="ORF">Nepgr_010276</name>
</gene>
<evidence type="ECO:0000313" key="2">
    <source>
        <dbReference type="EMBL" id="GMH08436.1"/>
    </source>
</evidence>
<feature type="compositionally biased region" description="Polar residues" evidence="1">
    <location>
        <begin position="7"/>
        <end position="25"/>
    </location>
</feature>
<sequence length="163" mass="18052">MSRKRNQTALSDSSSEPSALTTTNAQNKKLRRLPHVFGKVLELPFNADTDVRIEERADCFCFVAKTDSDLGRVRVHIVRVHPGLKRAVIRRIDGNLEMLIDDLDLNVWRFRLPAVAQLELTKAVYGGGQLVVTVPKNGGSENEWRVCRSGITGGMGNLVLVNG</sequence>
<keyword evidence="3" id="KW-1185">Reference proteome</keyword>
<dbReference type="PANTHER" id="PTHR33879">
    <property type="entry name" value="17.6 KDA CLASS II HEAT SHOCK PROTEIN-RELATED"/>
    <property type="match status" value="1"/>
</dbReference>
<dbReference type="AlphaFoldDB" id="A0AAD3SCV1"/>
<reference evidence="2" key="1">
    <citation type="submission" date="2023-05" db="EMBL/GenBank/DDBJ databases">
        <title>Nepenthes gracilis genome sequencing.</title>
        <authorList>
            <person name="Fukushima K."/>
        </authorList>
    </citation>
    <scope>NUCLEOTIDE SEQUENCE</scope>
    <source>
        <strain evidence="2">SING2019-196</strain>
    </source>
</reference>
<dbReference type="PANTHER" id="PTHR33879:SF3">
    <property type="entry name" value="17.6 KDA CLASS II HEAT SHOCK PROTEIN-RELATED"/>
    <property type="match status" value="1"/>
</dbReference>
<dbReference type="EMBL" id="BSYO01000008">
    <property type="protein sequence ID" value="GMH08436.1"/>
    <property type="molecule type" value="Genomic_DNA"/>
</dbReference>
<organism evidence="2 3">
    <name type="scientific">Nepenthes gracilis</name>
    <name type="common">Slender pitcher plant</name>
    <dbReference type="NCBI Taxonomy" id="150966"/>
    <lineage>
        <taxon>Eukaryota</taxon>
        <taxon>Viridiplantae</taxon>
        <taxon>Streptophyta</taxon>
        <taxon>Embryophyta</taxon>
        <taxon>Tracheophyta</taxon>
        <taxon>Spermatophyta</taxon>
        <taxon>Magnoliopsida</taxon>
        <taxon>eudicotyledons</taxon>
        <taxon>Gunneridae</taxon>
        <taxon>Pentapetalae</taxon>
        <taxon>Caryophyllales</taxon>
        <taxon>Nepenthaceae</taxon>
        <taxon>Nepenthes</taxon>
    </lineage>
</organism>
<comment type="caution">
    <text evidence="2">The sequence shown here is derived from an EMBL/GenBank/DDBJ whole genome shotgun (WGS) entry which is preliminary data.</text>
</comment>
<protein>
    <submittedName>
        <fullName evidence="2">Uncharacterized protein</fullName>
    </submittedName>
</protein>
<evidence type="ECO:0000256" key="1">
    <source>
        <dbReference type="SAM" id="MobiDB-lite"/>
    </source>
</evidence>
<proteinExistence type="predicted"/>